<dbReference type="RefSeq" id="WP_127779469.1">
    <property type="nucleotide sequence ID" value="NZ_SADD01000001.1"/>
</dbReference>
<keyword evidence="2" id="KW-1185">Reference proteome</keyword>
<sequence length="162" mass="16854">MNLPIRIETLLGPLFVAIFALALSVPCLCASAQASMVQASMVQASTVQARTTDGACSCAHGEGSDDSNHDEGCCCNCDVAEEAPRAPVVADTAGMVATGELLPDRLAAPLLVELPAHGMPEGIELAQAIVDAPSPPWHSRCLDEECALSAAPTYLRVQTLRL</sequence>
<dbReference type="Proteomes" id="UP000282926">
    <property type="component" value="Unassembled WGS sequence"/>
</dbReference>
<gene>
    <name evidence="1" type="ORF">EA187_05800</name>
</gene>
<organism evidence="1 2">
    <name type="scientific">Lujinxingia sediminis</name>
    <dbReference type="NCBI Taxonomy" id="2480984"/>
    <lineage>
        <taxon>Bacteria</taxon>
        <taxon>Deltaproteobacteria</taxon>
        <taxon>Bradymonadales</taxon>
        <taxon>Lujinxingiaceae</taxon>
        <taxon>Lujinxingia</taxon>
    </lineage>
</organism>
<accession>A0ABY0CYZ0</accession>
<evidence type="ECO:0000313" key="2">
    <source>
        <dbReference type="Proteomes" id="UP000282926"/>
    </source>
</evidence>
<proteinExistence type="predicted"/>
<protein>
    <recommendedName>
        <fullName evidence="3">DUF2946 domain-containing protein</fullName>
    </recommendedName>
</protein>
<evidence type="ECO:0008006" key="3">
    <source>
        <dbReference type="Google" id="ProtNLM"/>
    </source>
</evidence>
<reference evidence="1 2" key="1">
    <citation type="submission" date="2019-01" db="EMBL/GenBank/DDBJ databases">
        <title>Lujinxingia litoralis gen. nov., sp. nov. and Lujinxingia sediminis gen. nov., sp. nov., new members in the order Bradymonadales, isolated from coastal sediment.</title>
        <authorList>
            <person name="Li C.-M."/>
        </authorList>
    </citation>
    <scope>NUCLEOTIDE SEQUENCE [LARGE SCALE GENOMIC DNA]</scope>
    <source>
        <strain evidence="1 2">SEH01</strain>
    </source>
</reference>
<name>A0ABY0CYZ0_9DELT</name>
<evidence type="ECO:0000313" key="1">
    <source>
        <dbReference type="EMBL" id="RVU48939.1"/>
    </source>
</evidence>
<dbReference type="EMBL" id="SADD01000001">
    <property type="protein sequence ID" value="RVU48939.1"/>
    <property type="molecule type" value="Genomic_DNA"/>
</dbReference>
<comment type="caution">
    <text evidence="1">The sequence shown here is derived from an EMBL/GenBank/DDBJ whole genome shotgun (WGS) entry which is preliminary data.</text>
</comment>